<dbReference type="EMBL" id="BSUM01000001">
    <property type="protein sequence ID" value="GMA30888.1"/>
    <property type="molecule type" value="Genomic_DNA"/>
</dbReference>
<dbReference type="InterPro" id="IPR020846">
    <property type="entry name" value="MFS_dom"/>
</dbReference>
<sequence length="441" mass="44309">MIAVALVTIGDDLSLGAGELAWTVSSLYVAAAVGAPLCGALADYWGPRRVFLLGLGVVVGASVMGGLVDSAPGLIMSRVLLGLGAAVHYPAAMAVIRSVTAAAGRPAAPLIGVVALCGQTTAALGPLVGAALTTAVGWRGIFWVNLPVAALSCALVLTLVPGERPVRARATSGAAGGRRRVDLGGIAAFVATLTAVMVALTLLESRGPWLPWAVGATVAAVGLVLWERRHPTPFLDVRELARNRRLSGTLARAVVTYLAFYTVFYGLPQWAERSGGLTTLGSGALMVPVFVAGAVATVIASRWGSRTDPWRLLVVGSALLAAGGAVLAVGFTDGAPLAVVIVGAVLLGAPNGFNNVGNQLVLQGAVTADRAGAATGMYRTAQYVGAALSAVAVTLVLAPADADPAGAAGARGLGTLVGGVGALLLVLALTTLTTTRRRRLS</sequence>
<dbReference type="GO" id="GO:0005886">
    <property type="term" value="C:plasma membrane"/>
    <property type="evidence" value="ECO:0007669"/>
    <property type="project" value="UniProtKB-SubCell"/>
</dbReference>
<feature type="transmembrane region" description="Helical" evidence="6">
    <location>
        <begin position="246"/>
        <end position="267"/>
    </location>
</feature>
<evidence type="ECO:0000313" key="8">
    <source>
        <dbReference type="EMBL" id="GMA30888.1"/>
    </source>
</evidence>
<keyword evidence="3 6" id="KW-0812">Transmembrane</keyword>
<feature type="domain" description="Major facilitator superfamily (MFS) profile" evidence="7">
    <location>
        <begin position="1"/>
        <end position="439"/>
    </location>
</feature>
<reference evidence="8" key="2">
    <citation type="submission" date="2023-02" db="EMBL/GenBank/DDBJ databases">
        <authorList>
            <person name="Sun Q."/>
            <person name="Mori K."/>
        </authorList>
    </citation>
    <scope>NUCLEOTIDE SEQUENCE</scope>
    <source>
        <strain evidence="8">NBRC 112290</strain>
    </source>
</reference>
<protein>
    <submittedName>
        <fullName evidence="8">MFS transporter</fullName>
    </submittedName>
</protein>
<feature type="transmembrane region" description="Helical" evidence="6">
    <location>
        <begin position="50"/>
        <end position="68"/>
    </location>
</feature>
<dbReference type="GO" id="GO:0022857">
    <property type="term" value="F:transmembrane transporter activity"/>
    <property type="evidence" value="ECO:0007669"/>
    <property type="project" value="InterPro"/>
</dbReference>
<feature type="transmembrane region" description="Helical" evidence="6">
    <location>
        <begin position="279"/>
        <end position="300"/>
    </location>
</feature>
<feature type="transmembrane region" description="Helical" evidence="6">
    <location>
        <begin position="312"/>
        <end position="331"/>
    </location>
</feature>
<dbReference type="AlphaFoldDB" id="A0AA37UHL9"/>
<dbReference type="Gene3D" id="1.20.1720.10">
    <property type="entry name" value="Multidrug resistance protein D"/>
    <property type="match status" value="1"/>
</dbReference>
<evidence type="ECO:0000259" key="7">
    <source>
        <dbReference type="PROSITE" id="PS50850"/>
    </source>
</evidence>
<evidence type="ECO:0000313" key="9">
    <source>
        <dbReference type="Proteomes" id="UP001157161"/>
    </source>
</evidence>
<evidence type="ECO:0000256" key="6">
    <source>
        <dbReference type="SAM" id="Phobius"/>
    </source>
</evidence>
<feature type="transmembrane region" description="Helical" evidence="6">
    <location>
        <begin position="337"/>
        <end position="353"/>
    </location>
</feature>
<feature type="transmembrane region" description="Helical" evidence="6">
    <location>
        <begin position="181"/>
        <end position="203"/>
    </location>
</feature>
<dbReference type="Gene3D" id="1.20.1250.20">
    <property type="entry name" value="MFS general substrate transporter like domains"/>
    <property type="match status" value="1"/>
</dbReference>
<keyword evidence="2" id="KW-0813">Transport</keyword>
<reference evidence="8" key="1">
    <citation type="journal article" date="2014" name="Int. J. Syst. Evol. Microbiol.">
        <title>Complete genome sequence of Corynebacterium casei LMG S-19264T (=DSM 44701T), isolated from a smear-ripened cheese.</title>
        <authorList>
            <consortium name="US DOE Joint Genome Institute (JGI-PGF)"/>
            <person name="Walter F."/>
            <person name="Albersmeier A."/>
            <person name="Kalinowski J."/>
            <person name="Ruckert C."/>
        </authorList>
    </citation>
    <scope>NUCLEOTIDE SEQUENCE</scope>
    <source>
        <strain evidence="8">NBRC 112290</strain>
    </source>
</reference>
<keyword evidence="9" id="KW-1185">Reference proteome</keyword>
<feature type="transmembrane region" description="Helical" evidence="6">
    <location>
        <begin position="209"/>
        <end position="226"/>
    </location>
</feature>
<evidence type="ECO:0000256" key="1">
    <source>
        <dbReference type="ARBA" id="ARBA00004651"/>
    </source>
</evidence>
<dbReference type="PANTHER" id="PTHR42718:SF9">
    <property type="entry name" value="MAJOR FACILITATOR SUPERFAMILY MULTIDRUG TRANSPORTER MFSC"/>
    <property type="match status" value="1"/>
</dbReference>
<name>A0AA37UHL9_9MICO</name>
<organism evidence="8 9">
    <name type="scientific">Litorihabitans aurantiacus</name>
    <dbReference type="NCBI Taxonomy" id="1930061"/>
    <lineage>
        <taxon>Bacteria</taxon>
        <taxon>Bacillati</taxon>
        <taxon>Actinomycetota</taxon>
        <taxon>Actinomycetes</taxon>
        <taxon>Micrococcales</taxon>
        <taxon>Beutenbergiaceae</taxon>
        <taxon>Litorihabitans</taxon>
    </lineage>
</organism>
<feature type="transmembrane region" description="Helical" evidence="6">
    <location>
        <begin position="74"/>
        <end position="96"/>
    </location>
</feature>
<feature type="transmembrane region" description="Helical" evidence="6">
    <location>
        <begin position="108"/>
        <end position="128"/>
    </location>
</feature>
<evidence type="ECO:0000256" key="4">
    <source>
        <dbReference type="ARBA" id="ARBA00022989"/>
    </source>
</evidence>
<dbReference type="PANTHER" id="PTHR42718">
    <property type="entry name" value="MAJOR FACILITATOR SUPERFAMILY MULTIDRUG TRANSPORTER MFSC"/>
    <property type="match status" value="1"/>
</dbReference>
<comment type="caution">
    <text evidence="8">The sequence shown here is derived from an EMBL/GenBank/DDBJ whole genome shotgun (WGS) entry which is preliminary data.</text>
</comment>
<dbReference type="Proteomes" id="UP001157161">
    <property type="component" value="Unassembled WGS sequence"/>
</dbReference>
<feature type="transmembrane region" description="Helical" evidence="6">
    <location>
        <begin position="140"/>
        <end position="160"/>
    </location>
</feature>
<evidence type="ECO:0000256" key="5">
    <source>
        <dbReference type="ARBA" id="ARBA00023136"/>
    </source>
</evidence>
<keyword evidence="5 6" id="KW-0472">Membrane</keyword>
<feature type="transmembrane region" description="Helical" evidence="6">
    <location>
        <begin position="412"/>
        <end position="432"/>
    </location>
</feature>
<dbReference type="Pfam" id="PF07690">
    <property type="entry name" value="MFS_1"/>
    <property type="match status" value="1"/>
</dbReference>
<feature type="transmembrane region" description="Helical" evidence="6">
    <location>
        <begin position="20"/>
        <end position="38"/>
    </location>
</feature>
<feature type="transmembrane region" description="Helical" evidence="6">
    <location>
        <begin position="380"/>
        <end position="400"/>
    </location>
</feature>
<evidence type="ECO:0000256" key="2">
    <source>
        <dbReference type="ARBA" id="ARBA00022448"/>
    </source>
</evidence>
<dbReference type="InterPro" id="IPR036259">
    <property type="entry name" value="MFS_trans_sf"/>
</dbReference>
<accession>A0AA37UHL9</accession>
<dbReference type="SUPFAM" id="SSF103473">
    <property type="entry name" value="MFS general substrate transporter"/>
    <property type="match status" value="1"/>
</dbReference>
<gene>
    <name evidence="8" type="ORF">GCM10025875_08800</name>
</gene>
<keyword evidence="4 6" id="KW-1133">Transmembrane helix</keyword>
<dbReference type="InterPro" id="IPR011701">
    <property type="entry name" value="MFS"/>
</dbReference>
<evidence type="ECO:0000256" key="3">
    <source>
        <dbReference type="ARBA" id="ARBA00022692"/>
    </source>
</evidence>
<proteinExistence type="predicted"/>
<dbReference type="PROSITE" id="PS50850">
    <property type="entry name" value="MFS"/>
    <property type="match status" value="1"/>
</dbReference>
<comment type="subcellular location">
    <subcellularLocation>
        <location evidence="1">Cell membrane</location>
        <topology evidence="1">Multi-pass membrane protein</topology>
    </subcellularLocation>
</comment>